<name>A0A3M7TPT7_9BACI</name>
<dbReference type="PROSITE" id="PS51257">
    <property type="entry name" value="PROKAR_LIPOPROTEIN"/>
    <property type="match status" value="1"/>
</dbReference>
<sequence length="261" mass="30419">MKGLIFFTLLILISGCGVMADEPDVEGSVVIHMDQPEMFVLFVEDSYSGADYEWPGHGHVESQEDYEVEAYLVHVTDETVIKVEENGEKVELFSDDTDTLARMNTFRSAIPLQVKASFTEDFTPIEKTEQKSRFSYEWSLLPVYEAEELILTRPDKEDVIDSLDLGRGSRNMEWLIVMEFSDEPFEWNWHDPAYDEIHHYSNSNAQAVFRRMSHHEDKTLYEDVVASFPWFMIINGEQEVVHESASLDEVYTFFDQYFDEE</sequence>
<dbReference type="RefSeq" id="WP_122901340.1">
    <property type="nucleotide sequence ID" value="NZ_RHIB01000003.1"/>
</dbReference>
<protein>
    <submittedName>
        <fullName evidence="2">Uncharacterized protein</fullName>
    </submittedName>
</protein>
<feature type="signal peptide" evidence="1">
    <location>
        <begin position="1"/>
        <end position="20"/>
    </location>
</feature>
<organism evidence="2 3">
    <name type="scientific">Alteribacter keqinensis</name>
    <dbReference type="NCBI Taxonomy" id="2483800"/>
    <lineage>
        <taxon>Bacteria</taxon>
        <taxon>Bacillati</taxon>
        <taxon>Bacillota</taxon>
        <taxon>Bacilli</taxon>
        <taxon>Bacillales</taxon>
        <taxon>Bacillaceae</taxon>
        <taxon>Alteribacter</taxon>
    </lineage>
</organism>
<evidence type="ECO:0000313" key="2">
    <source>
        <dbReference type="EMBL" id="RNA67166.1"/>
    </source>
</evidence>
<comment type="caution">
    <text evidence="2">The sequence shown here is derived from an EMBL/GenBank/DDBJ whole genome shotgun (WGS) entry which is preliminary data.</text>
</comment>
<dbReference type="OrthoDB" id="2864445at2"/>
<dbReference type="EMBL" id="RHIB01000003">
    <property type="protein sequence ID" value="RNA67166.1"/>
    <property type="molecule type" value="Genomic_DNA"/>
</dbReference>
<feature type="chain" id="PRO_5018173502" evidence="1">
    <location>
        <begin position="21"/>
        <end position="261"/>
    </location>
</feature>
<dbReference type="AlphaFoldDB" id="A0A3M7TPT7"/>
<proteinExistence type="predicted"/>
<accession>A0A3M7TPT7</accession>
<gene>
    <name evidence="2" type="ORF">EBO34_18465</name>
</gene>
<dbReference type="Proteomes" id="UP000278746">
    <property type="component" value="Unassembled WGS sequence"/>
</dbReference>
<keyword evidence="3" id="KW-1185">Reference proteome</keyword>
<reference evidence="2 3" key="1">
    <citation type="submission" date="2018-10" db="EMBL/GenBank/DDBJ databases">
        <title>Bacillus Keqinensis sp. nov., a moderately halophilic bacterium isolated from a saline-alkaline lake.</title>
        <authorList>
            <person name="Wang H."/>
        </authorList>
    </citation>
    <scope>NUCLEOTIDE SEQUENCE [LARGE SCALE GENOMIC DNA]</scope>
    <source>
        <strain evidence="2 3">KQ-3</strain>
    </source>
</reference>
<evidence type="ECO:0000313" key="3">
    <source>
        <dbReference type="Proteomes" id="UP000278746"/>
    </source>
</evidence>
<keyword evidence="1" id="KW-0732">Signal</keyword>
<evidence type="ECO:0000256" key="1">
    <source>
        <dbReference type="SAM" id="SignalP"/>
    </source>
</evidence>